<organism evidence="9 10">
    <name type="scientific">Cellulomonas gilvus (strain ATCC 13127 / NRRL B-14078)</name>
    <name type="common">Cellvibrio gilvus</name>
    <dbReference type="NCBI Taxonomy" id="593907"/>
    <lineage>
        <taxon>Bacteria</taxon>
        <taxon>Bacillati</taxon>
        <taxon>Actinomycetota</taxon>
        <taxon>Actinomycetes</taxon>
        <taxon>Micrococcales</taxon>
        <taxon>Cellulomonadaceae</taxon>
        <taxon>Cellulomonas</taxon>
    </lineage>
</organism>
<dbReference type="PANTHER" id="PTHR14969:SF62">
    <property type="entry name" value="DECAPRENYLPHOSPHORYL-5-PHOSPHORIBOSE PHOSPHATASE RV3807C-RELATED"/>
    <property type="match status" value="1"/>
</dbReference>
<keyword evidence="5 7" id="KW-1133">Transmembrane helix</keyword>
<dbReference type="EMBL" id="CP002665">
    <property type="protein sequence ID" value="AEI10843.1"/>
    <property type="molecule type" value="Genomic_DNA"/>
</dbReference>
<feature type="transmembrane region" description="Helical" evidence="7">
    <location>
        <begin position="206"/>
        <end position="224"/>
    </location>
</feature>
<dbReference type="STRING" id="593907.Celgi_0321"/>
<evidence type="ECO:0000256" key="7">
    <source>
        <dbReference type="SAM" id="Phobius"/>
    </source>
</evidence>
<evidence type="ECO:0000313" key="9">
    <source>
        <dbReference type="EMBL" id="AEI10843.1"/>
    </source>
</evidence>
<feature type="transmembrane region" description="Helical" evidence="7">
    <location>
        <begin position="29"/>
        <end position="47"/>
    </location>
</feature>
<dbReference type="SMART" id="SM00014">
    <property type="entry name" value="acidPPc"/>
    <property type="match status" value="1"/>
</dbReference>
<dbReference type="SUPFAM" id="SSF48317">
    <property type="entry name" value="Acid phosphatase/Vanadium-dependent haloperoxidase"/>
    <property type="match status" value="1"/>
</dbReference>
<protein>
    <submittedName>
        <fullName evidence="9">Phosphoesterase PA-phosphatase related protein</fullName>
    </submittedName>
</protein>
<dbReference type="KEGG" id="cga:Celgi_0321"/>
<dbReference type="InterPro" id="IPR036938">
    <property type="entry name" value="PAP2/HPO_sf"/>
</dbReference>
<gene>
    <name evidence="9" type="ordered locus">Celgi_0321</name>
</gene>
<evidence type="ECO:0000256" key="3">
    <source>
        <dbReference type="ARBA" id="ARBA00022692"/>
    </source>
</evidence>
<dbReference type="RefSeq" id="WP_013882368.1">
    <property type="nucleotide sequence ID" value="NC_015671.1"/>
</dbReference>
<dbReference type="Gene3D" id="1.20.144.10">
    <property type="entry name" value="Phosphatidic acid phosphatase type 2/haloperoxidase"/>
    <property type="match status" value="1"/>
</dbReference>
<reference evidence="10" key="1">
    <citation type="submission" date="2011-04" db="EMBL/GenBank/DDBJ databases">
        <title>Complete sequence of Cellvibrio gilvus ATCC 13127.</title>
        <authorList>
            <person name="Lucas S."/>
            <person name="Han J."/>
            <person name="Lapidus A."/>
            <person name="Cheng J.-F."/>
            <person name="Goodwin L."/>
            <person name="Pitluck S."/>
            <person name="Peters L."/>
            <person name="Munk A."/>
            <person name="Detter J.C."/>
            <person name="Han C."/>
            <person name="Tapia R."/>
            <person name="Land M."/>
            <person name="Hauser L."/>
            <person name="Kyrpides N."/>
            <person name="Ivanova N."/>
            <person name="Ovchinnikova G."/>
            <person name="Pagani I."/>
            <person name="Mead D."/>
            <person name="Brumm P."/>
            <person name="Woyke T."/>
        </authorList>
    </citation>
    <scope>NUCLEOTIDE SEQUENCE [LARGE SCALE GENOMIC DNA]</scope>
    <source>
        <strain evidence="10">ATCC 13127 / NRRL B-14078</strain>
    </source>
</reference>
<dbReference type="Pfam" id="PF01569">
    <property type="entry name" value="PAP2"/>
    <property type="match status" value="1"/>
</dbReference>
<feature type="domain" description="Phosphatidic acid phosphatase type 2/haloperoxidase" evidence="8">
    <location>
        <begin position="111"/>
        <end position="221"/>
    </location>
</feature>
<evidence type="ECO:0000256" key="4">
    <source>
        <dbReference type="ARBA" id="ARBA00022801"/>
    </source>
</evidence>
<dbReference type="PANTHER" id="PTHR14969">
    <property type="entry name" value="SPHINGOSINE-1-PHOSPHATE PHOSPHOHYDROLASE"/>
    <property type="match status" value="1"/>
</dbReference>
<dbReference type="eggNOG" id="COG0671">
    <property type="taxonomic scope" value="Bacteria"/>
</dbReference>
<dbReference type="InterPro" id="IPR000326">
    <property type="entry name" value="PAP2/HPO"/>
</dbReference>
<evidence type="ECO:0000256" key="6">
    <source>
        <dbReference type="ARBA" id="ARBA00023136"/>
    </source>
</evidence>
<feature type="transmembrane region" description="Helical" evidence="7">
    <location>
        <begin position="108"/>
        <end position="130"/>
    </location>
</feature>
<proteinExistence type="predicted"/>
<sequence>MIHDFVHRWDQDHQAPTVAAAARDIARRALLPAAAWWAVLVGIGLLIHGPLNDLQAESAVNRWFAARRTPTLDTVSLYTSNMALTFVIIGTAVAAILLLWWRTRQWWYAILPGLAVGVQSAVFLSTTLVVGRERPEVEMLDEAPPTSSYPSGHTGAATALYLTFALLAQRIRTPWLRVLVTVLCLLVPFAVGTARIYRGMHHVSDVVMALVNGTVAAVLAWRYLRLSPPSSSEAARPAA</sequence>
<evidence type="ECO:0000256" key="1">
    <source>
        <dbReference type="ARBA" id="ARBA00004651"/>
    </source>
</evidence>
<dbReference type="Proteomes" id="UP000000485">
    <property type="component" value="Chromosome"/>
</dbReference>
<keyword evidence="3 7" id="KW-0812">Transmembrane</keyword>
<dbReference type="HOGENOM" id="CLU_072573_3_2_11"/>
<feature type="transmembrane region" description="Helical" evidence="7">
    <location>
        <begin position="150"/>
        <end position="168"/>
    </location>
</feature>
<evidence type="ECO:0000313" key="10">
    <source>
        <dbReference type="Proteomes" id="UP000000485"/>
    </source>
</evidence>
<evidence type="ECO:0000259" key="8">
    <source>
        <dbReference type="SMART" id="SM00014"/>
    </source>
</evidence>
<dbReference type="GO" id="GO:0016787">
    <property type="term" value="F:hydrolase activity"/>
    <property type="evidence" value="ECO:0007669"/>
    <property type="project" value="UniProtKB-KW"/>
</dbReference>
<feature type="transmembrane region" description="Helical" evidence="7">
    <location>
        <begin position="175"/>
        <end position="194"/>
    </location>
</feature>
<comment type="subcellular location">
    <subcellularLocation>
        <location evidence="1">Cell membrane</location>
        <topology evidence="1">Multi-pass membrane protein</topology>
    </subcellularLocation>
</comment>
<keyword evidence="10" id="KW-1185">Reference proteome</keyword>
<keyword evidence="6 7" id="KW-0472">Membrane</keyword>
<evidence type="ECO:0000256" key="2">
    <source>
        <dbReference type="ARBA" id="ARBA00022475"/>
    </source>
</evidence>
<keyword evidence="4" id="KW-0378">Hydrolase</keyword>
<accession>F8A480</accession>
<dbReference type="GO" id="GO:0005886">
    <property type="term" value="C:plasma membrane"/>
    <property type="evidence" value="ECO:0007669"/>
    <property type="project" value="UniProtKB-SubCell"/>
</dbReference>
<name>F8A480_CELGA</name>
<feature type="transmembrane region" description="Helical" evidence="7">
    <location>
        <begin position="82"/>
        <end position="101"/>
    </location>
</feature>
<keyword evidence="2" id="KW-1003">Cell membrane</keyword>
<dbReference type="AlphaFoldDB" id="F8A480"/>
<evidence type="ECO:0000256" key="5">
    <source>
        <dbReference type="ARBA" id="ARBA00022989"/>
    </source>
</evidence>